<keyword evidence="4 6" id="KW-1015">Disulfide bond</keyword>
<dbReference type="CDD" id="cd08313">
    <property type="entry name" value="Death_TNFR1"/>
    <property type="match status" value="1"/>
</dbReference>
<comment type="caution">
    <text evidence="6">Lacks conserved residue(s) required for the propagation of feature annotation.</text>
</comment>
<proteinExistence type="predicted"/>
<dbReference type="GO" id="GO:0045121">
    <property type="term" value="C:membrane raft"/>
    <property type="evidence" value="ECO:0007669"/>
    <property type="project" value="TreeGrafter"/>
</dbReference>
<dbReference type="Proteomes" id="UP000594220">
    <property type="component" value="Unplaced"/>
</dbReference>
<organism evidence="9 10">
    <name type="scientific">Crocodylus porosus</name>
    <name type="common">Saltwater crocodile</name>
    <name type="synonym">Estuarine crocodile</name>
    <dbReference type="NCBI Taxonomy" id="8502"/>
    <lineage>
        <taxon>Eukaryota</taxon>
        <taxon>Metazoa</taxon>
        <taxon>Chordata</taxon>
        <taxon>Craniata</taxon>
        <taxon>Vertebrata</taxon>
        <taxon>Euteleostomi</taxon>
        <taxon>Archelosauria</taxon>
        <taxon>Archosauria</taxon>
        <taxon>Crocodylia</taxon>
        <taxon>Longirostres</taxon>
        <taxon>Crocodylidae</taxon>
        <taxon>Crocodylus</taxon>
    </lineage>
</organism>
<gene>
    <name evidence="9" type="primary">TNFRSF1A</name>
</gene>
<dbReference type="Ensembl" id="ENSCPRT00005002504.1">
    <property type="protein sequence ID" value="ENSCPRP00005002132.1"/>
    <property type="gene ID" value="ENSCPRG00005001580.1"/>
</dbReference>
<dbReference type="SUPFAM" id="SSF47986">
    <property type="entry name" value="DEATH domain"/>
    <property type="match status" value="1"/>
</dbReference>
<feature type="domain" description="TNFR-Cys" evidence="8">
    <location>
        <begin position="105"/>
        <end position="146"/>
    </location>
</feature>
<dbReference type="InterPro" id="IPR001368">
    <property type="entry name" value="TNFR/NGFR_Cys_rich_reg"/>
</dbReference>
<dbReference type="GO" id="GO:0006954">
    <property type="term" value="P:inflammatory response"/>
    <property type="evidence" value="ECO:0007669"/>
    <property type="project" value="TreeGrafter"/>
</dbReference>
<evidence type="ECO:0000256" key="1">
    <source>
        <dbReference type="ARBA" id="ARBA00022703"/>
    </source>
</evidence>
<evidence type="ECO:0000256" key="5">
    <source>
        <dbReference type="ARBA" id="ARBA00023180"/>
    </source>
</evidence>
<dbReference type="GeneTree" id="ENSGT00940000159540"/>
<feature type="repeat" description="TNFR-Cys" evidence="6">
    <location>
        <begin position="105"/>
        <end position="146"/>
    </location>
</feature>
<dbReference type="SMART" id="SM00005">
    <property type="entry name" value="DEATH"/>
    <property type="match status" value="1"/>
</dbReference>
<accession>A0A7M4DZH7</accession>
<evidence type="ECO:0000256" key="6">
    <source>
        <dbReference type="PROSITE-ProRule" id="PRU00206"/>
    </source>
</evidence>
<protein>
    <submittedName>
        <fullName evidence="9">TNF receptor superfamily member 1A</fullName>
    </submittedName>
</protein>
<dbReference type="PROSITE" id="PS00652">
    <property type="entry name" value="TNFR_NGFR_1"/>
    <property type="match status" value="1"/>
</dbReference>
<dbReference type="GO" id="GO:0005031">
    <property type="term" value="F:tumor necrosis factor receptor activity"/>
    <property type="evidence" value="ECO:0007669"/>
    <property type="project" value="TreeGrafter"/>
</dbReference>
<keyword evidence="5" id="KW-0325">Glycoprotein</keyword>
<dbReference type="PROSITE" id="PS50050">
    <property type="entry name" value="TNFR_NGFR_2"/>
    <property type="match status" value="2"/>
</dbReference>
<evidence type="ECO:0000256" key="4">
    <source>
        <dbReference type="ARBA" id="ARBA00023157"/>
    </source>
</evidence>
<feature type="domain" description="TNFR-Cys" evidence="8">
    <location>
        <begin position="147"/>
        <end position="182"/>
    </location>
</feature>
<evidence type="ECO:0000256" key="2">
    <source>
        <dbReference type="ARBA" id="ARBA00022729"/>
    </source>
</evidence>
<sequence>MCRVLTLKLFPDYSFGASSHGPSQLWKLQALIVSICLTPSVSPVLEWEAFSGSLDWEALQDTGILPWGRRSQEHGPAGALRGLGYYGTYLVGHCRSRKEVPDCKVCPNGTYTDVHNTVPKCFRCSQCGPKNQITVSECTRKQNTVCGCRDKEYLSGRSCKKCSLCLNGTIVQQCEKDRDSICHCHSGFFLERSNCYPCNSCNTETCQEPCKKVIPVHTVVSPEPDLLICLISLVAFGIGIPVVLLAVRWIKSIHKNGPSHIFYSCVSVQQPTKEQIPEAMNNGIKTAVFPVEYTQKETLTVTGVEVPVSKATDSQELPDCVGPAGKAQLPSNPDVLYTVVDHVPPYRWKEFVRRLGLSDYEIEQIEMEQRRVRDAHYEMLKQWRLKKGRGATVECISCVLNQMELSGCSEAIQEALPRRP</sequence>
<feature type="disulfide bond" evidence="6">
    <location>
        <begin position="106"/>
        <end position="121"/>
    </location>
</feature>
<dbReference type="PROSITE" id="PS50017">
    <property type="entry name" value="DEATH_DOMAIN"/>
    <property type="match status" value="1"/>
</dbReference>
<feature type="repeat" description="TNFR-Cys" evidence="6">
    <location>
        <begin position="147"/>
        <end position="182"/>
    </location>
</feature>
<keyword evidence="10" id="KW-1185">Reference proteome</keyword>
<dbReference type="GO" id="GO:0006915">
    <property type="term" value="P:apoptotic process"/>
    <property type="evidence" value="ECO:0007669"/>
    <property type="project" value="UniProtKB-KW"/>
</dbReference>
<dbReference type="Pfam" id="PF00020">
    <property type="entry name" value="TNFR_c6"/>
    <property type="match status" value="1"/>
</dbReference>
<dbReference type="InterPro" id="IPR033994">
    <property type="entry name" value="TNFRSF1A_death"/>
</dbReference>
<evidence type="ECO:0000259" key="7">
    <source>
        <dbReference type="PROSITE" id="PS50017"/>
    </source>
</evidence>
<feature type="domain" description="Death" evidence="7">
    <location>
        <begin position="333"/>
        <end position="416"/>
    </location>
</feature>
<name>A0A7M4DZH7_CROPO</name>
<keyword evidence="3" id="KW-0677">Repeat</keyword>
<dbReference type="GO" id="GO:0043235">
    <property type="term" value="C:receptor complex"/>
    <property type="evidence" value="ECO:0007669"/>
    <property type="project" value="TreeGrafter"/>
</dbReference>
<dbReference type="GO" id="GO:0043120">
    <property type="term" value="F:tumor necrosis factor binding"/>
    <property type="evidence" value="ECO:0007669"/>
    <property type="project" value="TreeGrafter"/>
</dbReference>
<dbReference type="PANTHER" id="PTHR46861">
    <property type="entry name" value="TUMOR NECROSIS FACTOR RECEPTOR SUPERFAMILY MEMBER 1A"/>
    <property type="match status" value="1"/>
</dbReference>
<evidence type="ECO:0000256" key="3">
    <source>
        <dbReference type="ARBA" id="ARBA00022737"/>
    </source>
</evidence>
<dbReference type="InterPro" id="IPR011029">
    <property type="entry name" value="DEATH-like_dom_sf"/>
</dbReference>
<reference evidence="9" key="1">
    <citation type="submission" date="2025-08" db="UniProtKB">
        <authorList>
            <consortium name="Ensembl"/>
        </authorList>
    </citation>
    <scope>IDENTIFICATION</scope>
</reference>
<dbReference type="SUPFAM" id="SSF57586">
    <property type="entry name" value="TNF receptor-like"/>
    <property type="match status" value="3"/>
</dbReference>
<dbReference type="Pfam" id="PF00531">
    <property type="entry name" value="Death"/>
    <property type="match status" value="1"/>
</dbReference>
<keyword evidence="1" id="KW-0053">Apoptosis</keyword>
<evidence type="ECO:0000259" key="8">
    <source>
        <dbReference type="PROSITE" id="PS50050"/>
    </source>
</evidence>
<reference evidence="9" key="2">
    <citation type="submission" date="2025-09" db="UniProtKB">
        <authorList>
            <consortium name="Ensembl"/>
        </authorList>
    </citation>
    <scope>IDENTIFICATION</scope>
</reference>
<dbReference type="InterPro" id="IPR000488">
    <property type="entry name" value="Death_dom"/>
</dbReference>
<evidence type="ECO:0000313" key="9">
    <source>
        <dbReference type="Ensembl" id="ENSCPRP00005002132.1"/>
    </source>
</evidence>
<dbReference type="SMART" id="SM00208">
    <property type="entry name" value="TNFR"/>
    <property type="match status" value="2"/>
</dbReference>
<evidence type="ECO:0000313" key="10">
    <source>
        <dbReference type="Proteomes" id="UP000594220"/>
    </source>
</evidence>
<dbReference type="Gene3D" id="2.10.50.10">
    <property type="entry name" value="Tumor Necrosis Factor Receptor, subunit A, domain 2"/>
    <property type="match status" value="2"/>
</dbReference>
<dbReference type="AlphaFoldDB" id="A0A7M4DZH7"/>
<keyword evidence="2" id="KW-0732">Signal</keyword>
<dbReference type="Gene3D" id="1.10.533.10">
    <property type="entry name" value="Death Domain, Fas"/>
    <property type="match status" value="1"/>
</dbReference>
<dbReference type="PANTHER" id="PTHR46861:SF1">
    <property type="entry name" value="TUMOR NECROSIS FACTOR RECEPTOR SUPERFAMILY MEMBER 1A"/>
    <property type="match status" value="1"/>
</dbReference>
<dbReference type="InterPro" id="IPR052493">
    <property type="entry name" value="TNFRSF1A"/>
</dbReference>